<protein>
    <submittedName>
        <fullName evidence="1">Uncharacterized protein</fullName>
    </submittedName>
</protein>
<accession>A0A484ZHB7</accession>
<proteinExistence type="predicted"/>
<dbReference type="RefSeq" id="WP_127526416.1">
    <property type="nucleotide sequence ID" value="NZ_CAADJA010000002.1"/>
</dbReference>
<gene>
    <name evidence="1" type="ORF">NCTC12282_02061</name>
</gene>
<evidence type="ECO:0000313" key="2">
    <source>
        <dbReference type="Proteomes" id="UP000373449"/>
    </source>
</evidence>
<name>A0A484ZHB7_9GAMM</name>
<dbReference type="EMBL" id="CAADJA010000002">
    <property type="protein sequence ID" value="VFS47126.1"/>
    <property type="molecule type" value="Genomic_DNA"/>
</dbReference>
<dbReference type="Proteomes" id="UP000373449">
    <property type="component" value="Unassembled WGS sequence"/>
</dbReference>
<dbReference type="AlphaFoldDB" id="A0A484ZHB7"/>
<evidence type="ECO:0000313" key="1">
    <source>
        <dbReference type="EMBL" id="VFS47126.1"/>
    </source>
</evidence>
<organism evidence="1 2">
    <name type="scientific">Budvicia aquatica</name>
    <dbReference type="NCBI Taxonomy" id="82979"/>
    <lineage>
        <taxon>Bacteria</taxon>
        <taxon>Pseudomonadati</taxon>
        <taxon>Pseudomonadota</taxon>
        <taxon>Gammaproteobacteria</taxon>
        <taxon>Enterobacterales</taxon>
        <taxon>Budviciaceae</taxon>
        <taxon>Budvicia</taxon>
    </lineage>
</organism>
<reference evidence="1 2" key="1">
    <citation type="submission" date="2019-03" db="EMBL/GenBank/DDBJ databases">
        <authorList>
            <consortium name="Pathogen Informatics"/>
        </authorList>
    </citation>
    <scope>NUCLEOTIDE SEQUENCE [LARGE SCALE GENOMIC DNA]</scope>
    <source>
        <strain evidence="1 2">NCTC12282</strain>
    </source>
</reference>
<sequence length="99" mass="10608">MKVTSLDIVVSAVTLLAIAVMVPMPWLSSARDAGGPLRCAPVSVLSEPPPASITALWLASFPAPVKPARDCPIPVLTAHPAVSQQQEPVLWHQMRYDDE</sequence>